<dbReference type="AlphaFoldDB" id="A0A8H3QRZ9"/>
<dbReference type="EMBL" id="BLAL01000162">
    <property type="protein sequence ID" value="GES86944.1"/>
    <property type="molecule type" value="Genomic_DNA"/>
</dbReference>
<keyword evidence="1" id="KW-0175">Coiled coil</keyword>
<name>A0A8H3QRZ9_9GLOM</name>
<dbReference type="InterPro" id="IPR010585">
    <property type="entry name" value="DNA_repair_prot_XRCC4"/>
</dbReference>
<organism evidence="3 4">
    <name type="scientific">Rhizophagus clarus</name>
    <dbReference type="NCBI Taxonomy" id="94130"/>
    <lineage>
        <taxon>Eukaryota</taxon>
        <taxon>Fungi</taxon>
        <taxon>Fungi incertae sedis</taxon>
        <taxon>Mucoromycota</taxon>
        <taxon>Glomeromycotina</taxon>
        <taxon>Glomeromycetes</taxon>
        <taxon>Glomerales</taxon>
        <taxon>Glomeraceae</taxon>
        <taxon>Rhizophagus</taxon>
    </lineage>
</organism>
<dbReference type="PANTHER" id="PTHR28559:SF1">
    <property type="entry name" value="DNA REPAIR PROTEIN XRCC4"/>
    <property type="match status" value="1"/>
</dbReference>
<proteinExistence type="predicted"/>
<evidence type="ECO:0000256" key="2">
    <source>
        <dbReference type="SAM" id="MobiDB-lite"/>
    </source>
</evidence>
<feature type="compositionally biased region" description="Basic and acidic residues" evidence="2">
    <location>
        <begin position="300"/>
        <end position="316"/>
    </location>
</feature>
<evidence type="ECO:0000256" key="1">
    <source>
        <dbReference type="SAM" id="Coils"/>
    </source>
</evidence>
<feature type="compositionally biased region" description="Polar residues" evidence="2">
    <location>
        <begin position="226"/>
        <end position="235"/>
    </location>
</feature>
<dbReference type="Proteomes" id="UP000615446">
    <property type="component" value="Unassembled WGS sequence"/>
</dbReference>
<gene>
    <name evidence="3" type="ORF">RCL2_001397300</name>
</gene>
<protein>
    <submittedName>
        <fullName evidence="3">Uncharacterized protein</fullName>
    </submittedName>
</protein>
<dbReference type="GO" id="GO:0006310">
    <property type="term" value="P:DNA recombination"/>
    <property type="evidence" value="ECO:0007669"/>
    <property type="project" value="InterPro"/>
</dbReference>
<reference evidence="3" key="1">
    <citation type="submission" date="2019-10" db="EMBL/GenBank/DDBJ databases">
        <title>Conservation and host-specific expression of non-tandemly repeated heterogenous ribosome RNA gene in arbuscular mycorrhizal fungi.</title>
        <authorList>
            <person name="Maeda T."/>
            <person name="Kobayashi Y."/>
            <person name="Nakagawa T."/>
            <person name="Ezawa T."/>
            <person name="Yamaguchi K."/>
            <person name="Bino T."/>
            <person name="Nishimoto Y."/>
            <person name="Shigenobu S."/>
            <person name="Kawaguchi M."/>
        </authorList>
    </citation>
    <scope>NUCLEOTIDE SEQUENCE</scope>
    <source>
        <strain evidence="3">HR1</strain>
    </source>
</reference>
<dbReference type="GO" id="GO:0005958">
    <property type="term" value="C:DNA-dependent protein kinase-DNA ligase 4 complex"/>
    <property type="evidence" value="ECO:0007669"/>
    <property type="project" value="TreeGrafter"/>
</dbReference>
<evidence type="ECO:0000313" key="4">
    <source>
        <dbReference type="Proteomes" id="UP000615446"/>
    </source>
</evidence>
<sequence>MSSDSVKFFKITYQEKNSSKLFYVKSVWKIDSLKNLSGLAGKIVCELTITNCYSFWTRDVTLGDLKSTKPKNIRVEKEFCEATYAALSGLQSYENRELSCLITIKDDNDNDAELSWIWLMDEPETTTMALKFTLGTLSLYPVSNHDIVKMWQEWMNFFIEERDLSMIKRENFETRIEDLLEINNQMKEKIESISADISNDQKKLTGKFKSVLNKKKRKAKKLINILSTTDTTAGPSNEPLESPSVSERDDQLIDDNEPTTPPRRVSPRTKSQSPKSKRASIPSKKIKLGKITESNEDEPTEQKEHQEQEEKEKPQEEETESILTKTFRGQVIKSRRRLSRKSSTTLDDVLATSEQKDAGSSQEPTRRRTRK</sequence>
<dbReference type="GO" id="GO:0006303">
    <property type="term" value="P:double-strand break repair via nonhomologous end joining"/>
    <property type="evidence" value="ECO:0007669"/>
    <property type="project" value="TreeGrafter"/>
</dbReference>
<dbReference type="PANTHER" id="PTHR28559">
    <property type="entry name" value="DNA REPAIR PROTEIN XRCC4"/>
    <property type="match status" value="1"/>
</dbReference>
<dbReference type="GO" id="GO:0003677">
    <property type="term" value="F:DNA binding"/>
    <property type="evidence" value="ECO:0007669"/>
    <property type="project" value="InterPro"/>
</dbReference>
<feature type="region of interest" description="Disordered" evidence="2">
    <location>
        <begin position="226"/>
        <end position="371"/>
    </location>
</feature>
<dbReference type="GO" id="GO:0010165">
    <property type="term" value="P:response to X-ray"/>
    <property type="evidence" value="ECO:0007669"/>
    <property type="project" value="TreeGrafter"/>
</dbReference>
<evidence type="ECO:0000313" key="3">
    <source>
        <dbReference type="EMBL" id="GES86944.1"/>
    </source>
</evidence>
<dbReference type="OrthoDB" id="2377911at2759"/>
<dbReference type="GO" id="GO:0032807">
    <property type="term" value="C:DNA ligase IV complex"/>
    <property type="evidence" value="ECO:0007669"/>
    <property type="project" value="TreeGrafter"/>
</dbReference>
<comment type="caution">
    <text evidence="3">The sequence shown here is derived from an EMBL/GenBank/DDBJ whole genome shotgun (WGS) entry which is preliminary data.</text>
</comment>
<accession>A0A8H3QRZ9</accession>
<feature type="coiled-coil region" evidence="1">
    <location>
        <begin position="169"/>
        <end position="203"/>
    </location>
</feature>